<accession>A0A0F7K612</accession>
<sequence>MNRQRLLERLRKTRSSGKTVVIERWPEIKEALRAGFDKKNIHQELLKDGLQLSYAQFARLTKELSDEDKEANDQTQETAPTAKTERKVAASPRPASKKKPAKPESRNEPPEGAAKKGDRRGFKFNPKPDKDELI</sequence>
<geneLocation type="plasmid" evidence="2">
    <name>unnamed</name>
</geneLocation>
<feature type="region of interest" description="Disordered" evidence="1">
    <location>
        <begin position="64"/>
        <end position="134"/>
    </location>
</feature>
<keyword evidence="3" id="KW-1185">Reference proteome</keyword>
<dbReference type="EMBL" id="CP011413">
    <property type="protein sequence ID" value="AKH22388.1"/>
    <property type="molecule type" value="Genomic_DNA"/>
</dbReference>
<feature type="compositionally biased region" description="Basic and acidic residues" evidence="1">
    <location>
        <begin position="101"/>
        <end position="134"/>
    </location>
</feature>
<reference evidence="2 3" key="1">
    <citation type="journal article" date="2015" name="Genome Announc.">
        <title>Complete Genome Sequence of Sedimenticola thiotaurini Strain SIP-G1, a Polyphosphate- and Polyhydroxyalkanoate-Accumulating Sulfur-Oxidizing Gammaproteobacterium Isolated from Salt Marsh Sediments.</title>
        <authorList>
            <person name="Flood B.E."/>
            <person name="Jones D.S."/>
            <person name="Bailey J.V."/>
        </authorList>
    </citation>
    <scope>NUCLEOTIDE SEQUENCE [LARGE SCALE GENOMIC DNA]</scope>
    <source>
        <strain evidence="2 3">SIP-G1</strain>
        <plasmid evidence="3">Plasmid</plasmid>
    </source>
</reference>
<organism evidence="2 3">
    <name type="scientific">Sedimenticola thiotaurini</name>
    <dbReference type="NCBI Taxonomy" id="1543721"/>
    <lineage>
        <taxon>Bacteria</taxon>
        <taxon>Pseudomonadati</taxon>
        <taxon>Pseudomonadota</taxon>
        <taxon>Gammaproteobacteria</taxon>
        <taxon>Chromatiales</taxon>
        <taxon>Sedimenticolaceae</taxon>
        <taxon>Sedimenticola</taxon>
    </lineage>
</organism>
<dbReference type="Proteomes" id="UP000034410">
    <property type="component" value="Plasmid"/>
</dbReference>
<evidence type="ECO:0000313" key="2">
    <source>
        <dbReference type="EMBL" id="AKH22388.1"/>
    </source>
</evidence>
<name>A0A0F7K612_9GAMM</name>
<keyword evidence="2" id="KW-0614">Plasmid</keyword>
<evidence type="ECO:0000256" key="1">
    <source>
        <dbReference type="SAM" id="MobiDB-lite"/>
    </source>
</evidence>
<evidence type="ECO:0000313" key="3">
    <source>
        <dbReference type="Proteomes" id="UP000034410"/>
    </source>
</evidence>
<gene>
    <name evidence="2" type="ORF">AAY24_18160</name>
</gene>
<dbReference type="AlphaFoldDB" id="A0A0F7K612"/>
<proteinExistence type="predicted"/>
<protein>
    <submittedName>
        <fullName evidence="2">Uncharacterized protein</fullName>
    </submittedName>
</protein>
<dbReference type="KEGG" id="seds:AAY24_18160"/>